<protein>
    <recommendedName>
        <fullName evidence="3">WYL domain-containing protein</fullName>
    </recommendedName>
</protein>
<dbReference type="Proteomes" id="UP000214688">
    <property type="component" value="Chromosome"/>
</dbReference>
<reference evidence="1 2" key="1">
    <citation type="journal article" date="2015" name="Int. J. Syst. Evol. Microbiol.">
        <title>Tumebacillus algifaecis sp. nov., isolated from decomposing algal scum.</title>
        <authorList>
            <person name="Wu Y.F."/>
            <person name="Zhang B."/>
            <person name="Xing P."/>
            <person name="Wu Q.L."/>
            <person name="Liu S.J."/>
        </authorList>
    </citation>
    <scope>NUCLEOTIDE SEQUENCE [LARGE SCALE GENOMIC DNA]</scope>
    <source>
        <strain evidence="1 2">THMBR28</strain>
    </source>
</reference>
<dbReference type="OrthoDB" id="2112405at2"/>
<evidence type="ECO:0008006" key="3">
    <source>
        <dbReference type="Google" id="ProtNLM"/>
    </source>
</evidence>
<dbReference type="KEGG" id="tab:CIG75_00345"/>
<dbReference type="AlphaFoldDB" id="A0A223CWS2"/>
<evidence type="ECO:0000313" key="2">
    <source>
        <dbReference type="Proteomes" id="UP000214688"/>
    </source>
</evidence>
<evidence type="ECO:0000313" key="1">
    <source>
        <dbReference type="EMBL" id="ASS73573.1"/>
    </source>
</evidence>
<accession>A0A223CWS2</accession>
<sequence>MGVSGRKEIEISHREHRPVSLIYMDSKGAISQRVVQVTDVTEEGIQAFCFLRKKPRTFLPDQILAASLQARRPSQYKGSLSKI</sequence>
<dbReference type="EMBL" id="CP022657">
    <property type="protein sequence ID" value="ASS73573.1"/>
    <property type="molecule type" value="Genomic_DNA"/>
</dbReference>
<proteinExistence type="predicted"/>
<dbReference type="RefSeq" id="WP_094234833.1">
    <property type="nucleotide sequence ID" value="NZ_CP022657.1"/>
</dbReference>
<name>A0A223CWS2_9BACL</name>
<keyword evidence="2" id="KW-1185">Reference proteome</keyword>
<gene>
    <name evidence="1" type="ORF">CIG75_00345</name>
</gene>
<organism evidence="1 2">
    <name type="scientific">Tumebacillus algifaecis</name>
    <dbReference type="NCBI Taxonomy" id="1214604"/>
    <lineage>
        <taxon>Bacteria</taxon>
        <taxon>Bacillati</taxon>
        <taxon>Bacillota</taxon>
        <taxon>Bacilli</taxon>
        <taxon>Bacillales</taxon>
        <taxon>Alicyclobacillaceae</taxon>
        <taxon>Tumebacillus</taxon>
    </lineage>
</organism>